<accession>A0A0C3BNM0</accession>
<dbReference type="HOGENOM" id="CLU_2062903_0_0_1"/>
<sequence>MGPLLSLSTLRPTRLFCSEGQAGAEAGLSCHLPVKNSSKNLNVFNNIKHILERSLGCQAGPGSYSDNLPLILPPFTAKSVSNCQIFSYNLLLACLAFLFSNGNLCRGWRGRPSETYRTF</sequence>
<organism evidence="1 2">
    <name type="scientific">Serendipita vermifera MAFF 305830</name>
    <dbReference type="NCBI Taxonomy" id="933852"/>
    <lineage>
        <taxon>Eukaryota</taxon>
        <taxon>Fungi</taxon>
        <taxon>Dikarya</taxon>
        <taxon>Basidiomycota</taxon>
        <taxon>Agaricomycotina</taxon>
        <taxon>Agaricomycetes</taxon>
        <taxon>Sebacinales</taxon>
        <taxon>Serendipitaceae</taxon>
        <taxon>Serendipita</taxon>
    </lineage>
</organism>
<reference evidence="1 2" key="1">
    <citation type="submission" date="2014-04" db="EMBL/GenBank/DDBJ databases">
        <authorList>
            <consortium name="DOE Joint Genome Institute"/>
            <person name="Kuo A."/>
            <person name="Zuccaro A."/>
            <person name="Kohler A."/>
            <person name="Nagy L.G."/>
            <person name="Floudas D."/>
            <person name="Copeland A."/>
            <person name="Barry K.W."/>
            <person name="Cichocki N."/>
            <person name="Veneault-Fourrey C."/>
            <person name="LaButti K."/>
            <person name="Lindquist E.A."/>
            <person name="Lipzen A."/>
            <person name="Lundell T."/>
            <person name="Morin E."/>
            <person name="Murat C."/>
            <person name="Sun H."/>
            <person name="Tunlid A."/>
            <person name="Henrissat B."/>
            <person name="Grigoriev I.V."/>
            <person name="Hibbett D.S."/>
            <person name="Martin F."/>
            <person name="Nordberg H.P."/>
            <person name="Cantor M.N."/>
            <person name="Hua S.X."/>
        </authorList>
    </citation>
    <scope>NUCLEOTIDE SEQUENCE [LARGE SCALE GENOMIC DNA]</scope>
    <source>
        <strain evidence="1 2">MAFF 305830</strain>
    </source>
</reference>
<protein>
    <submittedName>
        <fullName evidence="1">Uncharacterized protein</fullName>
    </submittedName>
</protein>
<evidence type="ECO:0000313" key="1">
    <source>
        <dbReference type="EMBL" id="KIM33674.1"/>
    </source>
</evidence>
<dbReference type="AlphaFoldDB" id="A0A0C3BNM0"/>
<evidence type="ECO:0000313" key="2">
    <source>
        <dbReference type="Proteomes" id="UP000054097"/>
    </source>
</evidence>
<gene>
    <name evidence="1" type="ORF">M408DRAFT_158717</name>
</gene>
<reference evidence="2" key="2">
    <citation type="submission" date="2015-01" db="EMBL/GenBank/DDBJ databases">
        <title>Evolutionary Origins and Diversification of the Mycorrhizal Mutualists.</title>
        <authorList>
            <consortium name="DOE Joint Genome Institute"/>
            <consortium name="Mycorrhizal Genomics Consortium"/>
            <person name="Kohler A."/>
            <person name="Kuo A."/>
            <person name="Nagy L.G."/>
            <person name="Floudas D."/>
            <person name="Copeland A."/>
            <person name="Barry K.W."/>
            <person name="Cichocki N."/>
            <person name="Veneault-Fourrey C."/>
            <person name="LaButti K."/>
            <person name="Lindquist E.A."/>
            <person name="Lipzen A."/>
            <person name="Lundell T."/>
            <person name="Morin E."/>
            <person name="Murat C."/>
            <person name="Riley R."/>
            <person name="Ohm R."/>
            <person name="Sun H."/>
            <person name="Tunlid A."/>
            <person name="Henrissat B."/>
            <person name="Grigoriev I.V."/>
            <person name="Hibbett D.S."/>
            <person name="Martin F."/>
        </authorList>
    </citation>
    <scope>NUCLEOTIDE SEQUENCE [LARGE SCALE GENOMIC DNA]</scope>
    <source>
        <strain evidence="2">MAFF 305830</strain>
    </source>
</reference>
<name>A0A0C3BNM0_SERVB</name>
<keyword evidence="2" id="KW-1185">Reference proteome</keyword>
<dbReference type="EMBL" id="KN824278">
    <property type="protein sequence ID" value="KIM33674.1"/>
    <property type="molecule type" value="Genomic_DNA"/>
</dbReference>
<proteinExistence type="predicted"/>
<dbReference type="Proteomes" id="UP000054097">
    <property type="component" value="Unassembled WGS sequence"/>
</dbReference>